<name>A0A915PN48_9BILA</name>
<dbReference type="Pfam" id="PF25301">
    <property type="entry name" value="CUT_C"/>
    <property type="match status" value="1"/>
</dbReference>
<accession>A0A915PN48</accession>
<dbReference type="PANTHER" id="PTHR22907">
    <property type="entry name" value="GH04558P"/>
    <property type="match status" value="1"/>
</dbReference>
<evidence type="ECO:0000313" key="4">
    <source>
        <dbReference type="WBParaSite" id="sdigi.contig28.g2163.t1"/>
    </source>
</evidence>
<dbReference type="Proteomes" id="UP000887581">
    <property type="component" value="Unplaced"/>
</dbReference>
<feature type="domain" description="Cuticlin C-terminal" evidence="2">
    <location>
        <begin position="116"/>
        <end position="216"/>
    </location>
</feature>
<dbReference type="AlphaFoldDB" id="A0A915PN48"/>
<organism evidence="3 4">
    <name type="scientific">Setaria digitata</name>
    <dbReference type="NCBI Taxonomy" id="48799"/>
    <lineage>
        <taxon>Eukaryota</taxon>
        <taxon>Metazoa</taxon>
        <taxon>Ecdysozoa</taxon>
        <taxon>Nematoda</taxon>
        <taxon>Chromadorea</taxon>
        <taxon>Rhabditida</taxon>
        <taxon>Spirurina</taxon>
        <taxon>Spiruromorpha</taxon>
        <taxon>Filarioidea</taxon>
        <taxon>Setariidae</taxon>
        <taxon>Setaria</taxon>
    </lineage>
</organism>
<dbReference type="InterPro" id="IPR057475">
    <property type="entry name" value="CUT_C"/>
</dbReference>
<dbReference type="PANTHER" id="PTHR22907:SF34">
    <property type="entry name" value="ZP DOMAIN-CONTAINING PROTEIN"/>
    <property type="match status" value="1"/>
</dbReference>
<proteinExistence type="predicted"/>
<sequence>MQRCHRHYHTVTTALVEFTAAVTSAEVACTRLLICLAQTVFFQLFDFRNLKQATMCAEVAALSTSAVKTISNNFRLLRFLFHISLLSWTVLVSGLDDYSIPDDDIINLPVSKFPEPSCAYRLRFYNRNGPILKRQVGIGESVYHQWTCSYENQENGLFCILVNNCTVSNPRPNSLPVAIIDKFGCSLFPTLIPHIEYNGDLEAGLQTNVFLLDIDQVPFHLSKPLVRKKTSSDDDFIEVGQIP</sequence>
<evidence type="ECO:0000259" key="2">
    <source>
        <dbReference type="Pfam" id="PF25301"/>
    </source>
</evidence>
<protein>
    <submittedName>
        <fullName evidence="4">ZP domain-containing protein</fullName>
    </submittedName>
</protein>
<evidence type="ECO:0000313" key="3">
    <source>
        <dbReference type="Proteomes" id="UP000887581"/>
    </source>
</evidence>
<keyword evidence="1" id="KW-0732">Signal</keyword>
<dbReference type="WBParaSite" id="sdigi.contig28.g2163.t1">
    <property type="protein sequence ID" value="sdigi.contig28.g2163.t1"/>
    <property type="gene ID" value="sdigi.contig28.g2163"/>
</dbReference>
<reference evidence="4" key="1">
    <citation type="submission" date="2022-11" db="UniProtKB">
        <authorList>
            <consortium name="WormBaseParasite"/>
        </authorList>
    </citation>
    <scope>IDENTIFICATION</scope>
</reference>
<dbReference type="InterPro" id="IPR051962">
    <property type="entry name" value="Cuticlin"/>
</dbReference>
<keyword evidence="3" id="KW-1185">Reference proteome</keyword>
<evidence type="ECO:0000256" key="1">
    <source>
        <dbReference type="ARBA" id="ARBA00022729"/>
    </source>
</evidence>